<organism evidence="1 2">
    <name type="scientific">Chryseobacterium scophthalmum</name>
    <dbReference type="NCBI Taxonomy" id="59733"/>
    <lineage>
        <taxon>Bacteria</taxon>
        <taxon>Pseudomonadati</taxon>
        <taxon>Bacteroidota</taxon>
        <taxon>Flavobacteriia</taxon>
        <taxon>Flavobacteriales</taxon>
        <taxon>Weeksellaceae</taxon>
        <taxon>Chryseobacterium group</taxon>
        <taxon>Chryseobacterium</taxon>
    </lineage>
</organism>
<dbReference type="OrthoDB" id="1245779at2"/>
<name>A0A1N6IM09_9FLAO</name>
<protein>
    <submittedName>
        <fullName evidence="1">Uncharacterized protein</fullName>
    </submittedName>
</protein>
<proteinExistence type="predicted"/>
<dbReference type="AlphaFoldDB" id="A0A1N6IM09"/>
<dbReference type="Proteomes" id="UP000184782">
    <property type="component" value="Unassembled WGS sequence"/>
</dbReference>
<evidence type="ECO:0000313" key="2">
    <source>
        <dbReference type="Proteomes" id="UP000184782"/>
    </source>
</evidence>
<reference evidence="2" key="1">
    <citation type="submission" date="2016-12" db="EMBL/GenBank/DDBJ databases">
        <authorList>
            <person name="Varghese N."/>
            <person name="Submissions S."/>
        </authorList>
    </citation>
    <scope>NUCLEOTIDE SEQUENCE [LARGE SCALE GENOMIC DNA]</scope>
    <source>
        <strain evidence="2">DSM 16779</strain>
    </source>
</reference>
<keyword evidence="2" id="KW-1185">Reference proteome</keyword>
<dbReference type="RefSeq" id="WP_074231823.1">
    <property type="nucleotide sequence ID" value="NZ_FSRQ01000004.1"/>
</dbReference>
<dbReference type="STRING" id="59733.SAMN05421769_3543"/>
<gene>
    <name evidence="1" type="ORF">SAMN05421769_3543</name>
</gene>
<sequence length="232" mass="27917">MEIPFYLSFREFENDYYNNLENWFENNRNTNETDFLLHLKEMYKPYLCYNFSKDRLQADAVIEINNCFFPYHENFGISFNINHENAKNFKTGISNISEIKSITMMEYAQHILDRIHQYFQKNKISMKENETILDYINHYELITAKEKTGYYPNYDLHQKKLPFLKAFLPRFGSTVDMSLYRNFYFSVVRIADFIDSKLNEVQAFDQSIYSELKSEAMIKVHMRGHSFLTICN</sequence>
<dbReference type="EMBL" id="FSRQ01000004">
    <property type="protein sequence ID" value="SIO33017.1"/>
    <property type="molecule type" value="Genomic_DNA"/>
</dbReference>
<evidence type="ECO:0000313" key="1">
    <source>
        <dbReference type="EMBL" id="SIO33017.1"/>
    </source>
</evidence>
<accession>A0A1N6IM09</accession>